<feature type="transmembrane region" description="Helical" evidence="10">
    <location>
        <begin position="275"/>
        <end position="298"/>
    </location>
</feature>
<dbReference type="EMBL" id="LITU01000036">
    <property type="protein sequence ID" value="KOY17574.1"/>
    <property type="molecule type" value="Genomic_DNA"/>
</dbReference>
<keyword evidence="8 10" id="KW-0472">Membrane</keyword>
<comment type="caution">
    <text evidence="11">The sequence shown here is derived from an EMBL/GenBank/DDBJ whole genome shotgun (WGS) entry which is preliminary data.</text>
</comment>
<dbReference type="GO" id="GO:0042910">
    <property type="term" value="F:xenobiotic transmembrane transporter activity"/>
    <property type="evidence" value="ECO:0007669"/>
    <property type="project" value="InterPro"/>
</dbReference>
<evidence type="ECO:0000256" key="8">
    <source>
        <dbReference type="ARBA" id="ARBA00023136"/>
    </source>
</evidence>
<gene>
    <name evidence="11" type="ORF">AMS66_04760</name>
</gene>
<dbReference type="Pfam" id="PF01554">
    <property type="entry name" value="MatE"/>
    <property type="match status" value="2"/>
</dbReference>
<dbReference type="AlphaFoldDB" id="A0A0N0C5P9"/>
<feature type="transmembrane region" description="Helical" evidence="10">
    <location>
        <begin position="198"/>
        <end position="218"/>
    </location>
</feature>
<sequence length="456" mass="49599">MKNKMNYRFTNESIPKLIFWLATPAVIAQLINAMYSVVDRMFLGRMEEGGTLALSAIGVSFPIIMLISAVAALFGTGGAPLASIKMGEGEHKKAEELLGSCFSMLLMASILITTVFLLFKSPFLTLFGASHETLPFANEFLDIYLFGTLGVLISLGLNPFIAAQGNAKTAMLTVCVGAVVNIILDTIFIYGMNLGIKGAAWATVIAQFISAIWVLGFLMSKRAHLRLRLSNMRINLKQAASVLTLGLSPFIMLSTESLIQIVFNTSLARYGGDMYVAAMGIMGTLMQIFGLLLSSFAQGAQPIISYNYGAHDYTRVKSTISYCSIICAAIGLLMWGIAIFIPQLPISLFTNDRELIVLTARLMKIFFLGTCIYGIQLAFQQIFIALGQARVSIFIAILRKIILLIPLVLFLPNFISPKTDAVIIAEPIADLCAAITCCVLFGVTIQKLLKDKSTKS</sequence>
<evidence type="ECO:0000256" key="1">
    <source>
        <dbReference type="ARBA" id="ARBA00004651"/>
    </source>
</evidence>
<feature type="transmembrane region" description="Helical" evidence="10">
    <location>
        <begin position="239"/>
        <end position="263"/>
    </location>
</feature>
<dbReference type="InterPro" id="IPR045070">
    <property type="entry name" value="MATE_MepA-like"/>
</dbReference>
<feature type="transmembrane region" description="Helical" evidence="10">
    <location>
        <begin position="52"/>
        <end position="76"/>
    </location>
</feature>
<dbReference type="InterPro" id="IPR051327">
    <property type="entry name" value="MATE_MepA_subfamily"/>
</dbReference>
<feature type="transmembrane region" description="Helical" evidence="10">
    <location>
        <begin position="143"/>
        <end position="163"/>
    </location>
</feature>
<dbReference type="PATRIC" id="fig|1705561.3.peg.635"/>
<dbReference type="PIRSF" id="PIRSF006603">
    <property type="entry name" value="DinF"/>
    <property type="match status" value="1"/>
</dbReference>
<dbReference type="Proteomes" id="UP000037688">
    <property type="component" value="Unassembled WGS sequence"/>
</dbReference>
<organism evidence="11 12">
    <name type="scientific">Paenibacillus xylanivorans</name>
    <dbReference type="NCBI Taxonomy" id="1705561"/>
    <lineage>
        <taxon>Bacteria</taxon>
        <taxon>Bacillati</taxon>
        <taxon>Bacillota</taxon>
        <taxon>Bacilli</taxon>
        <taxon>Bacillales</taxon>
        <taxon>Paenibacillaceae</taxon>
        <taxon>Paenibacillus</taxon>
    </lineage>
</organism>
<evidence type="ECO:0000313" key="11">
    <source>
        <dbReference type="EMBL" id="KOY17574.1"/>
    </source>
</evidence>
<dbReference type="RefSeq" id="WP_082350568.1">
    <property type="nucleotide sequence ID" value="NZ_LITU01000036.1"/>
</dbReference>
<protein>
    <recommendedName>
        <fullName evidence="3">Multidrug export protein MepA</fullName>
    </recommendedName>
</protein>
<keyword evidence="4" id="KW-0813">Transport</keyword>
<proteinExistence type="inferred from homology"/>
<dbReference type="InterPro" id="IPR002528">
    <property type="entry name" value="MATE_fam"/>
</dbReference>
<dbReference type="InterPro" id="IPR048279">
    <property type="entry name" value="MdtK-like"/>
</dbReference>
<keyword evidence="6 10" id="KW-0812">Transmembrane</keyword>
<evidence type="ECO:0000256" key="3">
    <source>
        <dbReference type="ARBA" id="ARBA00022106"/>
    </source>
</evidence>
<comment type="similarity">
    <text evidence="2">Belongs to the multi antimicrobial extrusion (MATE) (TC 2.A.66.1) family. MepA subfamily.</text>
</comment>
<keyword evidence="5" id="KW-1003">Cell membrane</keyword>
<feature type="transmembrane region" description="Helical" evidence="10">
    <location>
        <begin position="319"/>
        <end position="341"/>
    </location>
</feature>
<dbReference type="OrthoDB" id="9776324at2"/>
<keyword evidence="7 10" id="KW-1133">Transmembrane helix</keyword>
<evidence type="ECO:0000256" key="7">
    <source>
        <dbReference type="ARBA" id="ARBA00022989"/>
    </source>
</evidence>
<feature type="transmembrane region" description="Helical" evidence="10">
    <location>
        <begin position="391"/>
        <end position="415"/>
    </location>
</feature>
<evidence type="ECO:0000256" key="2">
    <source>
        <dbReference type="ARBA" id="ARBA00008417"/>
    </source>
</evidence>
<reference evidence="11 12" key="1">
    <citation type="submission" date="2015-08" db="EMBL/GenBank/DDBJ databases">
        <title>Draft genome sequence of cellulolytic and xylanolytic Paenibacillus sp. A59, isolated from a decaying forest soil from Patagonia, Argentina.</title>
        <authorList>
            <person name="Ghio S."/>
            <person name="Caceres A.M."/>
            <person name="Talia P."/>
            <person name="Grasso D."/>
            <person name="Campos E."/>
        </authorList>
    </citation>
    <scope>NUCLEOTIDE SEQUENCE [LARGE SCALE GENOMIC DNA]</scope>
    <source>
        <strain evidence="11 12">A59</strain>
    </source>
</reference>
<feature type="transmembrane region" description="Helical" evidence="10">
    <location>
        <begin position="361"/>
        <end position="379"/>
    </location>
</feature>
<evidence type="ECO:0000256" key="6">
    <source>
        <dbReference type="ARBA" id="ARBA00022692"/>
    </source>
</evidence>
<evidence type="ECO:0000256" key="10">
    <source>
        <dbReference type="SAM" id="Phobius"/>
    </source>
</evidence>
<evidence type="ECO:0000313" key="12">
    <source>
        <dbReference type="Proteomes" id="UP000037688"/>
    </source>
</evidence>
<dbReference type="GO" id="GO:0005886">
    <property type="term" value="C:plasma membrane"/>
    <property type="evidence" value="ECO:0007669"/>
    <property type="project" value="UniProtKB-SubCell"/>
</dbReference>
<feature type="transmembrane region" description="Helical" evidence="10">
    <location>
        <begin position="97"/>
        <end position="119"/>
    </location>
</feature>
<evidence type="ECO:0000256" key="4">
    <source>
        <dbReference type="ARBA" id="ARBA00022448"/>
    </source>
</evidence>
<evidence type="ECO:0000256" key="5">
    <source>
        <dbReference type="ARBA" id="ARBA00022475"/>
    </source>
</evidence>
<feature type="transmembrane region" description="Helical" evidence="10">
    <location>
        <begin position="170"/>
        <end position="192"/>
    </location>
</feature>
<dbReference type="GO" id="GO:0015297">
    <property type="term" value="F:antiporter activity"/>
    <property type="evidence" value="ECO:0007669"/>
    <property type="project" value="InterPro"/>
</dbReference>
<keyword evidence="9" id="KW-0046">Antibiotic resistance</keyword>
<evidence type="ECO:0000256" key="9">
    <source>
        <dbReference type="ARBA" id="ARBA00023251"/>
    </source>
</evidence>
<keyword evidence="12" id="KW-1185">Reference proteome</keyword>
<accession>A0A0N0C5P9</accession>
<dbReference type="NCBIfam" id="TIGR00797">
    <property type="entry name" value="matE"/>
    <property type="match status" value="1"/>
</dbReference>
<feature type="transmembrane region" description="Helical" evidence="10">
    <location>
        <begin position="421"/>
        <end position="445"/>
    </location>
</feature>
<dbReference type="PANTHER" id="PTHR43823">
    <property type="entry name" value="SPORULATION PROTEIN YKVU"/>
    <property type="match status" value="1"/>
</dbReference>
<dbReference type="PANTHER" id="PTHR43823:SF3">
    <property type="entry name" value="MULTIDRUG EXPORT PROTEIN MEPA"/>
    <property type="match status" value="1"/>
</dbReference>
<dbReference type="CDD" id="cd13143">
    <property type="entry name" value="MATE_MepA_like"/>
    <property type="match status" value="1"/>
</dbReference>
<dbReference type="GO" id="GO:0046677">
    <property type="term" value="P:response to antibiotic"/>
    <property type="evidence" value="ECO:0007669"/>
    <property type="project" value="UniProtKB-KW"/>
</dbReference>
<comment type="subcellular location">
    <subcellularLocation>
        <location evidence="1">Cell membrane</location>
        <topology evidence="1">Multi-pass membrane protein</topology>
    </subcellularLocation>
</comment>
<name>A0A0N0C5P9_9BACL</name>